<sequence>MEWEPVPPGNTPPDPDPPQNHHLIQTSHLQRHPRSSFFANPIPEPDSQQDSTMDANFFPQQQSPTELRSRSFIQTKSLAEDLQSRPISSWSVNGVQGDLSRSRTMPDKPAKPVQAAQPVRPIQPAQLVRSLQPLQPWQSLRQYRPSQRLHPVKSVQPSETWRLLKQAEDLAMKRRMEELKNASNDPSTPPRSLHQSTTSPNSRKRLIEDVDGYSPDDGRIPPYTPTSPVSPMDVSMMDAPPYESPPIAPTPPPVRSQGTFYAPVIKRSNRPMPGTWPDSPSSPRQIPMPSTELFRFGGSGIVRDQVALMTGGLVGVQQTSSPGMHPLPQQLLTVPLYLVHDIVVPALGSVNYVTATVGNRAKRACRGLHRCAVEVAGSVKRRAIQTYESAVPEVVRQKINWRQDTRNLRPLTPNERHRLRARRLGMGNKKERLSSPQVIISTYKDTSPVPLPHLPPSKAVQSYRLPLQRPTPAQRTAKKDSVVKGSKVQNRARTWKAKAKAKAKSVSRTLSQLPEATMNKRPPAPIRGVWMKGNLGIANFPKDDAELLAHWKHFGELYKPSQKQIVPGTSLEEPDDTQQQAVSYFPEPENQPALLPLPSSTTVPSTTPAPAPPSSPPSEPAQLEEPVETEAEVPEVVKKEIPSPGYEGFMHKSPPRPRREDKEVHWLESDTPMGRPISSVKAYDPLSRVVSSPLQPDEAEELSRPAPESKDKEPPAAMSVQDKQPPPRSPDAPFVKRLTAAWASRVDSAMRSSDKSQLGTTLRGDPLTRRDLSTCYRELEWLNDEVINAYLALIVDYARRAAGNSGRNEKPKYHAFNTFFFSNLRDKGYESVRRWASRAKIGGQALLGVETVFVPIHNSSHWTLMVVRPAARTIEHFDSLGAPSLAHVSLVKEWLRGELGDLFVEEEWRVLPSISPQQNNGSDCGVFLLTTAKLVALGQPLKYGARDIPEIRKRIVAELMNGGFEGDFDPKNEMMPARSML</sequence>
<evidence type="ECO:0000256" key="1">
    <source>
        <dbReference type="ARBA" id="ARBA00005234"/>
    </source>
</evidence>
<feature type="compositionally biased region" description="Low complexity" evidence="5">
    <location>
        <begin position="592"/>
        <end position="606"/>
    </location>
</feature>
<reference evidence="7 8" key="1">
    <citation type="submission" date="2017-10" db="EMBL/GenBank/DDBJ databases">
        <title>Comparative genomics in systemic dimorphic fungi from Ajellomycetaceae.</title>
        <authorList>
            <person name="Munoz J.F."/>
            <person name="Mcewen J.G."/>
            <person name="Clay O.K."/>
            <person name="Cuomo C.A."/>
        </authorList>
    </citation>
    <scope>NUCLEOTIDE SEQUENCE [LARGE SCALE GENOMIC DNA]</scope>
    <source>
        <strain evidence="7 8">UAMH5409</strain>
    </source>
</reference>
<dbReference type="Gene3D" id="3.40.395.10">
    <property type="entry name" value="Adenoviral Proteinase, Chain A"/>
    <property type="match status" value="1"/>
</dbReference>
<feature type="region of interest" description="Disordered" evidence="5">
    <location>
        <begin position="179"/>
        <end position="233"/>
    </location>
</feature>
<gene>
    <name evidence="7" type="ORF">AJ79_00513</name>
</gene>
<dbReference type="SUPFAM" id="SSF54001">
    <property type="entry name" value="Cysteine proteinases"/>
    <property type="match status" value="1"/>
</dbReference>
<dbReference type="AlphaFoldDB" id="A0A2B7YBN9"/>
<dbReference type="GO" id="GO:0006508">
    <property type="term" value="P:proteolysis"/>
    <property type="evidence" value="ECO:0007669"/>
    <property type="project" value="UniProtKB-KW"/>
</dbReference>
<evidence type="ECO:0000256" key="4">
    <source>
        <dbReference type="ARBA" id="ARBA00022807"/>
    </source>
</evidence>
<dbReference type="EMBL" id="PDNB01000004">
    <property type="protein sequence ID" value="PGH18443.1"/>
    <property type="molecule type" value="Genomic_DNA"/>
</dbReference>
<feature type="region of interest" description="Disordered" evidence="5">
    <location>
        <begin position="266"/>
        <end position="286"/>
    </location>
</feature>
<dbReference type="Pfam" id="PF02902">
    <property type="entry name" value="Peptidase_C48"/>
    <property type="match status" value="1"/>
</dbReference>
<keyword evidence="3" id="KW-0378">Hydrolase</keyword>
<evidence type="ECO:0000256" key="5">
    <source>
        <dbReference type="SAM" id="MobiDB-lite"/>
    </source>
</evidence>
<dbReference type="InterPro" id="IPR003653">
    <property type="entry name" value="Peptidase_C48_C"/>
</dbReference>
<dbReference type="GO" id="GO:0005634">
    <property type="term" value="C:nucleus"/>
    <property type="evidence" value="ECO:0007669"/>
    <property type="project" value="TreeGrafter"/>
</dbReference>
<dbReference type="PANTHER" id="PTHR12606:SF141">
    <property type="entry name" value="GH15225P-RELATED"/>
    <property type="match status" value="1"/>
</dbReference>
<dbReference type="GO" id="GO:0016929">
    <property type="term" value="F:deSUMOylase activity"/>
    <property type="evidence" value="ECO:0007669"/>
    <property type="project" value="TreeGrafter"/>
</dbReference>
<feature type="region of interest" description="Disordered" evidence="5">
    <location>
        <begin position="468"/>
        <end position="496"/>
    </location>
</feature>
<feature type="region of interest" description="Disordered" evidence="5">
    <location>
        <begin position="1"/>
        <end position="121"/>
    </location>
</feature>
<protein>
    <recommendedName>
        <fullName evidence="6">Ubiquitin-like protease family profile domain-containing protein</fullName>
    </recommendedName>
</protein>
<dbReference type="GO" id="GO:0016926">
    <property type="term" value="P:protein desumoylation"/>
    <property type="evidence" value="ECO:0007669"/>
    <property type="project" value="TreeGrafter"/>
</dbReference>
<feature type="region of interest" description="Disordered" evidence="5">
    <location>
        <begin position="689"/>
        <end position="733"/>
    </location>
</feature>
<keyword evidence="4" id="KW-0788">Thiol protease</keyword>
<feature type="region of interest" description="Disordered" evidence="5">
    <location>
        <begin position="588"/>
        <end position="661"/>
    </location>
</feature>
<dbReference type="STRING" id="1447875.A0A2B7YBN9"/>
<evidence type="ECO:0000313" key="7">
    <source>
        <dbReference type="EMBL" id="PGH18443.1"/>
    </source>
</evidence>
<dbReference type="PANTHER" id="PTHR12606">
    <property type="entry name" value="SENTRIN/SUMO-SPECIFIC PROTEASE"/>
    <property type="match status" value="1"/>
</dbReference>
<feature type="compositionally biased region" description="Basic and acidic residues" evidence="5">
    <location>
        <begin position="701"/>
        <end position="714"/>
    </location>
</feature>
<accession>A0A2B7YBN9</accession>
<feature type="compositionally biased region" description="Basic and acidic residues" evidence="5">
    <location>
        <begin position="100"/>
        <end position="110"/>
    </location>
</feature>
<proteinExistence type="inferred from homology"/>
<evidence type="ECO:0000259" key="6">
    <source>
        <dbReference type="PROSITE" id="PS50600"/>
    </source>
</evidence>
<feature type="compositionally biased region" description="Pro residues" evidence="5">
    <location>
        <begin position="1"/>
        <end position="18"/>
    </location>
</feature>
<evidence type="ECO:0000256" key="2">
    <source>
        <dbReference type="ARBA" id="ARBA00022670"/>
    </source>
</evidence>
<comment type="similarity">
    <text evidence="1">Belongs to the peptidase C48 family.</text>
</comment>
<feature type="domain" description="Ubiquitin-like protease family profile" evidence="6">
    <location>
        <begin position="765"/>
        <end position="935"/>
    </location>
</feature>
<dbReference type="PROSITE" id="PS50600">
    <property type="entry name" value="ULP_PROTEASE"/>
    <property type="match status" value="1"/>
</dbReference>
<organism evidence="7 8">
    <name type="scientific">Helicocarpus griseus UAMH5409</name>
    <dbReference type="NCBI Taxonomy" id="1447875"/>
    <lineage>
        <taxon>Eukaryota</taxon>
        <taxon>Fungi</taxon>
        <taxon>Dikarya</taxon>
        <taxon>Ascomycota</taxon>
        <taxon>Pezizomycotina</taxon>
        <taxon>Eurotiomycetes</taxon>
        <taxon>Eurotiomycetidae</taxon>
        <taxon>Onygenales</taxon>
        <taxon>Ajellomycetaceae</taxon>
        <taxon>Helicocarpus</taxon>
    </lineage>
</organism>
<feature type="compositionally biased region" description="Polar residues" evidence="5">
    <location>
        <begin position="85"/>
        <end position="94"/>
    </location>
</feature>
<keyword evidence="2" id="KW-0645">Protease</keyword>
<evidence type="ECO:0000256" key="3">
    <source>
        <dbReference type="ARBA" id="ARBA00022801"/>
    </source>
</evidence>
<dbReference type="OrthoDB" id="1939479at2759"/>
<feature type="compositionally biased region" description="Pro residues" evidence="5">
    <location>
        <begin position="607"/>
        <end position="619"/>
    </location>
</feature>
<keyword evidence="8" id="KW-1185">Reference proteome</keyword>
<feature type="compositionally biased region" description="Polar residues" evidence="5">
    <location>
        <begin position="46"/>
        <end position="77"/>
    </location>
</feature>
<comment type="caution">
    <text evidence="7">The sequence shown here is derived from an EMBL/GenBank/DDBJ whole genome shotgun (WGS) entry which is preliminary data.</text>
</comment>
<evidence type="ECO:0000313" key="8">
    <source>
        <dbReference type="Proteomes" id="UP000223968"/>
    </source>
</evidence>
<dbReference type="InterPro" id="IPR038765">
    <property type="entry name" value="Papain-like_cys_pep_sf"/>
</dbReference>
<name>A0A2B7YBN9_9EURO</name>
<dbReference type="Proteomes" id="UP000223968">
    <property type="component" value="Unassembled WGS sequence"/>
</dbReference>